<keyword evidence="4" id="KW-1003">Cell membrane</keyword>
<keyword evidence="8" id="KW-0406">Ion transport</keyword>
<evidence type="ECO:0000256" key="6">
    <source>
        <dbReference type="ARBA" id="ARBA00022989"/>
    </source>
</evidence>
<dbReference type="CDD" id="cd11494">
    <property type="entry name" value="SLC5sbd_NIS-like_u2"/>
    <property type="match status" value="1"/>
</dbReference>
<keyword evidence="14" id="KW-1185">Reference proteome</keyword>
<evidence type="ECO:0000313" key="13">
    <source>
        <dbReference type="EMBL" id="GAA4827672.1"/>
    </source>
</evidence>
<evidence type="ECO:0000256" key="7">
    <source>
        <dbReference type="ARBA" id="ARBA00023053"/>
    </source>
</evidence>
<feature type="transmembrane region" description="Helical" evidence="12">
    <location>
        <begin position="74"/>
        <end position="96"/>
    </location>
</feature>
<evidence type="ECO:0000256" key="4">
    <source>
        <dbReference type="ARBA" id="ARBA00022475"/>
    </source>
</evidence>
<evidence type="ECO:0000256" key="10">
    <source>
        <dbReference type="ARBA" id="ARBA00023201"/>
    </source>
</evidence>
<keyword evidence="6 12" id="KW-1133">Transmembrane helix</keyword>
<evidence type="ECO:0000313" key="14">
    <source>
        <dbReference type="Proteomes" id="UP001500298"/>
    </source>
</evidence>
<dbReference type="EMBL" id="BAABJX010000020">
    <property type="protein sequence ID" value="GAA4827672.1"/>
    <property type="molecule type" value="Genomic_DNA"/>
</dbReference>
<dbReference type="RefSeq" id="WP_345369839.1">
    <property type="nucleotide sequence ID" value="NZ_BAABJX010000020.1"/>
</dbReference>
<evidence type="ECO:0000256" key="1">
    <source>
        <dbReference type="ARBA" id="ARBA00004651"/>
    </source>
</evidence>
<keyword evidence="10" id="KW-0739">Sodium transport</keyword>
<dbReference type="InterPro" id="IPR051163">
    <property type="entry name" value="Sodium:Solute_Symporter_SSF"/>
</dbReference>
<dbReference type="InterPro" id="IPR038377">
    <property type="entry name" value="Na/Glc_symporter_sf"/>
</dbReference>
<feature type="transmembrane region" description="Helical" evidence="12">
    <location>
        <begin position="6"/>
        <end position="22"/>
    </location>
</feature>
<protein>
    <recommendedName>
        <fullName evidence="15">Sodium:solute symporter</fullName>
    </recommendedName>
</protein>
<feature type="transmembrane region" description="Helical" evidence="12">
    <location>
        <begin position="513"/>
        <end position="531"/>
    </location>
</feature>
<dbReference type="InterPro" id="IPR001734">
    <property type="entry name" value="Na/solute_symporter"/>
</dbReference>
<dbReference type="Proteomes" id="UP001500298">
    <property type="component" value="Unassembled WGS sequence"/>
</dbReference>
<keyword evidence="9 12" id="KW-0472">Membrane</keyword>
<evidence type="ECO:0008006" key="15">
    <source>
        <dbReference type="Google" id="ProtNLM"/>
    </source>
</evidence>
<keyword evidence="7" id="KW-0915">Sodium</keyword>
<evidence type="ECO:0000256" key="3">
    <source>
        <dbReference type="ARBA" id="ARBA00022448"/>
    </source>
</evidence>
<evidence type="ECO:0000256" key="5">
    <source>
        <dbReference type="ARBA" id="ARBA00022692"/>
    </source>
</evidence>
<comment type="caution">
    <text evidence="13">The sequence shown here is derived from an EMBL/GenBank/DDBJ whole genome shotgun (WGS) entry which is preliminary data.</text>
</comment>
<dbReference type="Pfam" id="PF00474">
    <property type="entry name" value="SSF"/>
    <property type="match status" value="2"/>
</dbReference>
<feature type="transmembrane region" description="Helical" evidence="12">
    <location>
        <begin position="487"/>
        <end position="506"/>
    </location>
</feature>
<feature type="transmembrane region" description="Helical" evidence="12">
    <location>
        <begin position="42"/>
        <end position="62"/>
    </location>
</feature>
<keyword evidence="3" id="KW-0813">Transport</keyword>
<evidence type="ECO:0000256" key="12">
    <source>
        <dbReference type="SAM" id="Phobius"/>
    </source>
</evidence>
<dbReference type="PROSITE" id="PS50283">
    <property type="entry name" value="NA_SOLUT_SYMP_3"/>
    <property type="match status" value="1"/>
</dbReference>
<accession>A0ABP9D3U8</accession>
<dbReference type="PANTHER" id="PTHR42985">
    <property type="entry name" value="SODIUM-COUPLED MONOCARBOXYLATE TRANSPORTER"/>
    <property type="match status" value="1"/>
</dbReference>
<evidence type="ECO:0000256" key="2">
    <source>
        <dbReference type="ARBA" id="ARBA00006434"/>
    </source>
</evidence>
<proteinExistence type="inferred from homology"/>
<feature type="transmembrane region" description="Helical" evidence="12">
    <location>
        <begin position="403"/>
        <end position="432"/>
    </location>
</feature>
<dbReference type="Gene3D" id="1.20.1730.10">
    <property type="entry name" value="Sodium/glucose cotransporter"/>
    <property type="match status" value="1"/>
</dbReference>
<feature type="transmembrane region" description="Helical" evidence="12">
    <location>
        <begin position="231"/>
        <end position="250"/>
    </location>
</feature>
<organism evidence="13 14">
    <name type="scientific">Algivirga pacifica</name>
    <dbReference type="NCBI Taxonomy" id="1162670"/>
    <lineage>
        <taxon>Bacteria</taxon>
        <taxon>Pseudomonadati</taxon>
        <taxon>Bacteroidota</taxon>
        <taxon>Cytophagia</taxon>
        <taxon>Cytophagales</taxon>
        <taxon>Flammeovirgaceae</taxon>
        <taxon>Algivirga</taxon>
    </lineage>
</organism>
<sequence length="564" mass="62423">MHLLDWLVLGGTMTFIIVYGVWKNRQQNTIESYLRGNREAKWLTVALSIMATQASAITFLSAPGQAYTDGMRFVQFYFGLPIAMIVLSVFFVPIYHKLNVYTAYEFLEKRFDLKTRSLAAILFLTQRGLAAGFTIFAPSLVLSSILGWNVTLTNIIIGILVIIYTVIGGTKAVNQTQKLQMGVIFVGMLAAGIMVVQFLPEHVSFGDSLHIAGKMGRLNVVDLEFDPTSKYNIWSGLIGGFFLALSYFGTDQSQVQRYLSGSSIAQSRLGLLFNGMIKIPMQFLILLIGALVYVFFFFNQPPVFFNQVLLNEAREKGFETELQKIENAYTDAHQQKQAAALQLVDALHADNQALIETSTITLQEKAQQTETIRGEAIAVIKQAIPDADTNDTNYIFLSFVKKYLAPGLVGLLIAVILSASMSSTASELNALASTSVIDIYKRMIHSNGSEQHYVRISKLMTIFWGCYAILFSMYANRLGTLIEAVNILGSLVYGVILGVFSVAFFFKKVGSKAVFIAAIIAEACILGLYFFSATPFLWFNVIGCLLVIGISVILQALFKEKSLQ</sequence>
<name>A0ABP9D3U8_9BACT</name>
<dbReference type="PANTHER" id="PTHR42985:SF40">
    <property type="entry name" value="LD47995P-RELATED"/>
    <property type="match status" value="1"/>
</dbReference>
<feature type="transmembrane region" description="Helical" evidence="12">
    <location>
        <begin position="453"/>
        <end position="475"/>
    </location>
</feature>
<comment type="subcellular location">
    <subcellularLocation>
        <location evidence="1">Cell membrane</location>
        <topology evidence="1">Multi-pass membrane protein</topology>
    </subcellularLocation>
</comment>
<evidence type="ECO:0000256" key="11">
    <source>
        <dbReference type="RuleBase" id="RU362091"/>
    </source>
</evidence>
<evidence type="ECO:0000256" key="8">
    <source>
        <dbReference type="ARBA" id="ARBA00023065"/>
    </source>
</evidence>
<feature type="transmembrane region" description="Helical" evidence="12">
    <location>
        <begin position="146"/>
        <end position="167"/>
    </location>
</feature>
<feature type="transmembrane region" description="Helical" evidence="12">
    <location>
        <begin position="117"/>
        <end position="140"/>
    </location>
</feature>
<keyword evidence="5 12" id="KW-0812">Transmembrane</keyword>
<gene>
    <name evidence="13" type="ORF">GCM10023331_10650</name>
</gene>
<feature type="transmembrane region" description="Helical" evidence="12">
    <location>
        <begin position="271"/>
        <end position="298"/>
    </location>
</feature>
<reference evidence="14" key="1">
    <citation type="journal article" date="2019" name="Int. J. Syst. Evol. Microbiol.">
        <title>The Global Catalogue of Microorganisms (GCM) 10K type strain sequencing project: providing services to taxonomists for standard genome sequencing and annotation.</title>
        <authorList>
            <consortium name="The Broad Institute Genomics Platform"/>
            <consortium name="The Broad Institute Genome Sequencing Center for Infectious Disease"/>
            <person name="Wu L."/>
            <person name="Ma J."/>
        </authorList>
    </citation>
    <scope>NUCLEOTIDE SEQUENCE [LARGE SCALE GENOMIC DNA]</scope>
    <source>
        <strain evidence="14">JCM 18326</strain>
    </source>
</reference>
<feature type="transmembrane region" description="Helical" evidence="12">
    <location>
        <begin position="179"/>
        <end position="199"/>
    </location>
</feature>
<feature type="transmembrane region" description="Helical" evidence="12">
    <location>
        <begin position="537"/>
        <end position="558"/>
    </location>
</feature>
<comment type="similarity">
    <text evidence="2 11">Belongs to the sodium:solute symporter (SSF) (TC 2.A.21) family.</text>
</comment>
<evidence type="ECO:0000256" key="9">
    <source>
        <dbReference type="ARBA" id="ARBA00023136"/>
    </source>
</evidence>